<evidence type="ECO:0000313" key="2">
    <source>
        <dbReference type="EMBL" id="MAG17897.1"/>
    </source>
</evidence>
<proteinExistence type="predicted"/>
<dbReference type="AlphaFoldDB" id="A0A2D6LP03"/>
<name>A0A2D6LP03_9ARCH</name>
<protein>
    <submittedName>
        <fullName evidence="2">Di-trans,poly-cis-decaprenylcistransferase</fullName>
    </submittedName>
</protein>
<dbReference type="PANTHER" id="PTHR10291:SF43">
    <property type="entry name" value="DEHYDRODOLICHYL DIPHOSPHATE SYNTHASE COMPLEX SUBUNIT DHDDS"/>
    <property type="match status" value="1"/>
</dbReference>
<keyword evidence="1 2" id="KW-0808">Transferase</keyword>
<accession>A0A2D6LP03</accession>
<dbReference type="CDD" id="cd00475">
    <property type="entry name" value="Cis_IPPS"/>
    <property type="match status" value="1"/>
</dbReference>
<dbReference type="SUPFAM" id="SSF64005">
    <property type="entry name" value="Undecaprenyl diphosphate synthase"/>
    <property type="match status" value="1"/>
</dbReference>
<dbReference type="NCBIfam" id="TIGR00055">
    <property type="entry name" value="uppS"/>
    <property type="match status" value="1"/>
</dbReference>
<comment type="caution">
    <text evidence="2">The sequence shown here is derived from an EMBL/GenBank/DDBJ whole genome shotgun (WGS) entry which is preliminary data.</text>
</comment>
<dbReference type="InterPro" id="IPR001441">
    <property type="entry name" value="UPP_synth-like"/>
</dbReference>
<reference evidence="3" key="1">
    <citation type="submission" date="2017-09" db="EMBL/GenBank/DDBJ databases">
        <title>The Reconstruction of 2,631 Draft Metagenome-Assembled Genomes from the Global Oceans.</title>
        <authorList>
            <person name="Tully B.J."/>
            <person name="Graham E.D."/>
            <person name="Heidelberg J.F."/>
        </authorList>
    </citation>
    <scope>NUCLEOTIDE SEQUENCE [LARGE SCALE GENOMIC DNA]</scope>
</reference>
<dbReference type="InterPro" id="IPR036424">
    <property type="entry name" value="UPP_synth-like_sf"/>
</dbReference>
<dbReference type="Gene3D" id="3.40.1180.10">
    <property type="entry name" value="Decaprenyl diphosphate synthase-like"/>
    <property type="match status" value="1"/>
</dbReference>
<dbReference type="PANTHER" id="PTHR10291">
    <property type="entry name" value="DEHYDRODOLICHYL DIPHOSPHATE SYNTHASE FAMILY MEMBER"/>
    <property type="match status" value="1"/>
</dbReference>
<dbReference type="Pfam" id="PF01255">
    <property type="entry name" value="Prenyltransf"/>
    <property type="match status" value="1"/>
</dbReference>
<dbReference type="Proteomes" id="UP000226712">
    <property type="component" value="Unassembled WGS sequence"/>
</dbReference>
<dbReference type="GO" id="GO:0045547">
    <property type="term" value="F:ditrans,polycis-polyprenyl diphosphate synthase [(2E,6E)-farnesyl diphosphate specific] activity"/>
    <property type="evidence" value="ECO:0007669"/>
    <property type="project" value="TreeGrafter"/>
</dbReference>
<sequence>MYNSGYHIGVIPDGNRRWANKNELHPSEGHKKGAKSMELFVNWAIKNPAINEISIYGLSEENFKRNPKELSNLYDIYYKGLSDLVGSKTIHENKVNVNLISTSTGNVPGNILDVCTELKSETKYYGNKMLNILIGYTGQSEILKSVSSPMNRVKNLLFGLSEKDVSKHLGVKNECDLVIRTGEEEARREAKSGFLLWQSTYSEYYHIPKYWPEVQEKDFDNAWEYFVESRRLKGK</sequence>
<evidence type="ECO:0000313" key="3">
    <source>
        <dbReference type="Proteomes" id="UP000226712"/>
    </source>
</evidence>
<evidence type="ECO:0000256" key="1">
    <source>
        <dbReference type="ARBA" id="ARBA00022679"/>
    </source>
</evidence>
<dbReference type="GO" id="GO:0016094">
    <property type="term" value="P:polyprenol biosynthetic process"/>
    <property type="evidence" value="ECO:0007669"/>
    <property type="project" value="TreeGrafter"/>
</dbReference>
<gene>
    <name evidence="2" type="primary">uppS</name>
    <name evidence="2" type="ORF">CL944_00275</name>
</gene>
<organism evidence="2 3">
    <name type="scientific">Candidatus Iainarchaeum sp</name>
    <dbReference type="NCBI Taxonomy" id="3101447"/>
    <lineage>
        <taxon>Archaea</taxon>
        <taxon>Candidatus Iainarchaeota</taxon>
        <taxon>Candidatus Iainarchaeia</taxon>
        <taxon>Candidatus Iainarchaeales</taxon>
        <taxon>Candidatus Iainarchaeaceae</taxon>
        <taxon>Candidatus Iainarchaeum</taxon>
    </lineage>
</organism>
<dbReference type="EMBL" id="NZBD01000002">
    <property type="protein sequence ID" value="MAG17897.1"/>
    <property type="molecule type" value="Genomic_DNA"/>
</dbReference>